<accession>A0A2A6ZDB6</accession>
<protein>
    <submittedName>
        <fullName evidence="2">Protein TolB</fullName>
    </submittedName>
</protein>
<dbReference type="Pfam" id="PF18975">
    <property type="entry name" value="DUF5711"/>
    <property type="match status" value="1"/>
</dbReference>
<dbReference type="InterPro" id="IPR043765">
    <property type="entry name" value="DUF5711"/>
</dbReference>
<dbReference type="InterPro" id="IPR011044">
    <property type="entry name" value="Quino_amine_DH_bsu"/>
</dbReference>
<dbReference type="InterPro" id="IPR011042">
    <property type="entry name" value="6-blade_b-propeller_TolB-like"/>
</dbReference>
<keyword evidence="1" id="KW-0472">Membrane</keyword>
<dbReference type="EMBL" id="NMTQ01000020">
    <property type="protein sequence ID" value="PDX59314.1"/>
    <property type="molecule type" value="Genomic_DNA"/>
</dbReference>
<dbReference type="Proteomes" id="UP000220752">
    <property type="component" value="Unassembled WGS sequence"/>
</dbReference>
<reference evidence="2 3" key="1">
    <citation type="journal article" date="2017" name="Front. Microbiol.">
        <title>New Insights into the Diversity of the Genus Faecalibacterium.</title>
        <authorList>
            <person name="Benevides L."/>
            <person name="Burman S."/>
            <person name="Martin R."/>
            <person name="Robert V."/>
            <person name="Thomas M."/>
            <person name="Miquel S."/>
            <person name="Chain F."/>
            <person name="Sokol H."/>
            <person name="Bermudez-Humaran L.G."/>
            <person name="Morrison M."/>
            <person name="Langella P."/>
            <person name="Azevedo V.A."/>
            <person name="Chatel J.M."/>
            <person name="Soares S."/>
        </authorList>
    </citation>
    <scope>NUCLEOTIDE SEQUENCE [LARGE SCALE GENOMIC DNA]</scope>
    <source>
        <strain evidence="3">CNCM I-4540</strain>
    </source>
</reference>
<dbReference type="Gene3D" id="2.120.10.30">
    <property type="entry name" value="TolB, C-terminal domain"/>
    <property type="match status" value="1"/>
</dbReference>
<evidence type="ECO:0000313" key="3">
    <source>
        <dbReference type="Proteomes" id="UP000220752"/>
    </source>
</evidence>
<proteinExistence type="predicted"/>
<evidence type="ECO:0000256" key="1">
    <source>
        <dbReference type="SAM" id="Phobius"/>
    </source>
</evidence>
<gene>
    <name evidence="2" type="ORF">CGS46_04915</name>
</gene>
<keyword evidence="3" id="KW-1185">Reference proteome</keyword>
<name>A0A2A6ZDB6_9FIRM</name>
<sequence length="410" mass="43265">MSKIRRGGHSAEGEPLSAGRVEYLEAARARVRTRRIRRTVIIVAVLTILVLFATGAVGSSIARAKDLVDTAVIALAPAAGWPQQTGITDPDAVAQMSGSFVEMGGDSCVVYSLGGTRLNSIQSGYARPAIAAGKTRFVLYNRSGNELRVESRTQNLYTKTMDSTISLCAVADAGQVAVVTDSTDSVAKLTVYNSSMQQQLVWNLTSEQGTPLRMAFAPDSRRLAVAAVSAVGGQLTTNLYVLPLSQGDPVCIGSENSVPQWMGWMSNGFLLVLYENRAVLYNTSGGSAGERASYDFGGGTLVSVSNTSNGAALLLSNGQTSTAVLLDGELTVGYSGSVLSASQIIRAKNDGFYLLTDSTVERFNGVGEFQWSQPLSARPRALVEGRQILAFTGNTVQVVTPPEQTASSGQ</sequence>
<comment type="caution">
    <text evidence="2">The sequence shown here is derived from an EMBL/GenBank/DDBJ whole genome shotgun (WGS) entry which is preliminary data.</text>
</comment>
<keyword evidence="1" id="KW-1133">Transmembrane helix</keyword>
<dbReference type="AlphaFoldDB" id="A0A2A6ZDB6"/>
<feature type="transmembrane region" description="Helical" evidence="1">
    <location>
        <begin position="40"/>
        <end position="62"/>
    </location>
</feature>
<organism evidence="2 3">
    <name type="scientific">Faecalibacterium langellae</name>
    <dbReference type="NCBI Taxonomy" id="3435293"/>
    <lineage>
        <taxon>Bacteria</taxon>
        <taxon>Bacillati</taxon>
        <taxon>Bacillota</taxon>
        <taxon>Clostridia</taxon>
        <taxon>Eubacteriales</taxon>
        <taxon>Oscillospiraceae</taxon>
        <taxon>Faecalibacterium</taxon>
    </lineage>
</organism>
<keyword evidence="1" id="KW-0812">Transmembrane</keyword>
<dbReference type="SUPFAM" id="SSF50969">
    <property type="entry name" value="YVTN repeat-like/Quinoprotein amine dehydrogenase"/>
    <property type="match status" value="1"/>
</dbReference>
<evidence type="ECO:0000313" key="2">
    <source>
        <dbReference type="EMBL" id="PDX59314.1"/>
    </source>
</evidence>